<dbReference type="Gene3D" id="3.50.50.60">
    <property type="entry name" value="FAD/NAD(P)-binding domain"/>
    <property type="match status" value="1"/>
</dbReference>
<dbReference type="PANTHER" id="PTHR46028:SF7">
    <property type="entry name" value="KYNURENINE 3-MONOOXYGENASE-RELATED"/>
    <property type="match status" value="1"/>
</dbReference>
<evidence type="ECO:0000313" key="4">
    <source>
        <dbReference type="EMBL" id="KAG2498634.1"/>
    </source>
</evidence>
<dbReference type="EMBL" id="JAEHOE010000009">
    <property type="protein sequence ID" value="KAG2498634.1"/>
    <property type="molecule type" value="Genomic_DNA"/>
</dbReference>
<proteinExistence type="predicted"/>
<name>A0A835YJ63_9CHLO</name>
<feature type="domain" description="FAD-binding" evidence="3">
    <location>
        <begin position="21"/>
        <end position="202"/>
    </location>
</feature>
<evidence type="ECO:0000313" key="5">
    <source>
        <dbReference type="Proteomes" id="UP000612055"/>
    </source>
</evidence>
<accession>A0A835YJ63</accession>
<feature type="transmembrane region" description="Helical" evidence="2">
    <location>
        <begin position="468"/>
        <end position="489"/>
    </location>
</feature>
<dbReference type="InterPro" id="IPR002938">
    <property type="entry name" value="FAD-bd"/>
</dbReference>
<dbReference type="InterPro" id="IPR036188">
    <property type="entry name" value="FAD/NAD-bd_sf"/>
</dbReference>
<comment type="caution">
    <text evidence="4">The sequence shown here is derived from an EMBL/GenBank/DDBJ whole genome shotgun (WGS) entry which is preliminary data.</text>
</comment>
<dbReference type="GO" id="GO:0070189">
    <property type="term" value="P:kynurenine metabolic process"/>
    <property type="evidence" value="ECO:0007669"/>
    <property type="project" value="TreeGrafter"/>
</dbReference>
<keyword evidence="1" id="KW-0503">Monooxygenase</keyword>
<keyword evidence="2" id="KW-0812">Transmembrane</keyword>
<dbReference type="AlphaFoldDB" id="A0A835YJ63"/>
<sequence>MEAPDVDDEIEAPRWDPTKLTAVIVGAGPTGALAAHYFAMRGYTVQVYDKGPRPQPGDASSVPLVLTSRGAIAYEELSLDSQHRVGPRGTPLRGVWRLGQGRELQEVDTTSGYRRTFVVDRSGMASDLIAEAEKRYPGKVTFHFGTELVRAELKNRNAVVKPAGAAAGEGEVEVSYDLLVGADGVGSTVRDILKAKVKDFRVTSPVADEGAAFKPLRRLPPPSKEFLLGFFTHRPQEYLYEWSKPGAPTLRLFLDQGGTACGTLAAPLPGGWGAAEWGDGARVAAALAAAYPGLPEEWVTAIGEQVSSPSSAPPRVPTLLQCNQFHGPRAVLVGDAAHGVTAAGTPVGAGQGPSAAVESVRTLALVLRGAQDDLDKVPEVYSNVRSDAVMAMQTLEFMEVTNPDAGRQVKFASPWYSIAAFFVQCFRALSHFVGAILSFIAPGRFLSAPQVVSRLEDRRIGYSEVMKMLQGYATPVVVLVLGCIVFALFKGYSRVLA</sequence>
<dbReference type="PANTHER" id="PTHR46028">
    <property type="entry name" value="KYNURENINE 3-MONOOXYGENASE"/>
    <property type="match status" value="1"/>
</dbReference>
<dbReference type="GO" id="GO:0071949">
    <property type="term" value="F:FAD binding"/>
    <property type="evidence" value="ECO:0007669"/>
    <property type="project" value="InterPro"/>
</dbReference>
<dbReference type="GO" id="GO:0004502">
    <property type="term" value="F:kynurenine 3-monooxygenase activity"/>
    <property type="evidence" value="ECO:0007669"/>
    <property type="project" value="TreeGrafter"/>
</dbReference>
<protein>
    <recommendedName>
        <fullName evidence="3">FAD-binding domain-containing protein</fullName>
    </recommendedName>
</protein>
<dbReference type="SUPFAM" id="SSF51905">
    <property type="entry name" value="FAD/NAD(P)-binding domain"/>
    <property type="match status" value="1"/>
</dbReference>
<keyword evidence="2" id="KW-1133">Transmembrane helix</keyword>
<reference evidence="4" key="1">
    <citation type="journal article" date="2020" name="bioRxiv">
        <title>Comparative genomics of Chlamydomonas.</title>
        <authorList>
            <person name="Craig R.J."/>
            <person name="Hasan A.R."/>
            <person name="Ness R.W."/>
            <person name="Keightley P.D."/>
        </authorList>
    </citation>
    <scope>NUCLEOTIDE SEQUENCE</scope>
    <source>
        <strain evidence="4">CCAP 11/70</strain>
    </source>
</reference>
<keyword evidence="1" id="KW-0560">Oxidoreductase</keyword>
<evidence type="ECO:0000259" key="3">
    <source>
        <dbReference type="Pfam" id="PF01494"/>
    </source>
</evidence>
<organism evidence="4 5">
    <name type="scientific">Edaphochlamys debaryana</name>
    <dbReference type="NCBI Taxonomy" id="47281"/>
    <lineage>
        <taxon>Eukaryota</taxon>
        <taxon>Viridiplantae</taxon>
        <taxon>Chlorophyta</taxon>
        <taxon>core chlorophytes</taxon>
        <taxon>Chlorophyceae</taxon>
        <taxon>CS clade</taxon>
        <taxon>Chlamydomonadales</taxon>
        <taxon>Chlamydomonadales incertae sedis</taxon>
        <taxon>Edaphochlamys</taxon>
    </lineage>
</organism>
<keyword evidence="2" id="KW-0472">Membrane</keyword>
<evidence type="ECO:0000256" key="2">
    <source>
        <dbReference type="SAM" id="Phobius"/>
    </source>
</evidence>
<dbReference type="OrthoDB" id="10053569at2759"/>
<keyword evidence="5" id="KW-1185">Reference proteome</keyword>
<evidence type="ECO:0000256" key="1">
    <source>
        <dbReference type="ARBA" id="ARBA00023033"/>
    </source>
</evidence>
<dbReference type="PRINTS" id="PR00420">
    <property type="entry name" value="RNGMNOXGNASE"/>
</dbReference>
<gene>
    <name evidence="4" type="ORF">HYH03_003381</name>
</gene>
<dbReference type="Proteomes" id="UP000612055">
    <property type="component" value="Unassembled WGS sequence"/>
</dbReference>
<dbReference type="Pfam" id="PF01494">
    <property type="entry name" value="FAD_binding_3"/>
    <property type="match status" value="1"/>
</dbReference>